<dbReference type="EMBL" id="HBIA01003523">
    <property type="protein sequence ID" value="CAE0230038.1"/>
    <property type="molecule type" value="Transcribed_RNA"/>
</dbReference>
<gene>
    <name evidence="2" type="ORF">SRAS04492_LOCUS1824</name>
</gene>
<dbReference type="SUPFAM" id="SSF103473">
    <property type="entry name" value="MFS general substrate transporter"/>
    <property type="match status" value="1"/>
</dbReference>
<keyword evidence="1" id="KW-0812">Transmembrane</keyword>
<name>A0A7S3CJF9_9SPIT</name>
<feature type="transmembrane region" description="Helical" evidence="1">
    <location>
        <begin position="56"/>
        <end position="74"/>
    </location>
</feature>
<dbReference type="Gene3D" id="1.20.1250.20">
    <property type="entry name" value="MFS general substrate transporter like domains"/>
    <property type="match status" value="1"/>
</dbReference>
<reference evidence="2" key="1">
    <citation type="submission" date="2021-01" db="EMBL/GenBank/DDBJ databases">
        <authorList>
            <person name="Corre E."/>
            <person name="Pelletier E."/>
            <person name="Niang G."/>
            <person name="Scheremetjew M."/>
            <person name="Finn R."/>
            <person name="Kale V."/>
            <person name="Holt S."/>
            <person name="Cochrane G."/>
            <person name="Meng A."/>
            <person name="Brown T."/>
            <person name="Cohen L."/>
        </authorList>
    </citation>
    <scope>NUCLEOTIDE SEQUENCE</scope>
    <source>
        <strain evidence="2">Ras09</strain>
    </source>
</reference>
<dbReference type="InterPro" id="IPR036259">
    <property type="entry name" value="MFS_trans_sf"/>
</dbReference>
<sequence length="187" mass="20414">MVMAVTCSFNYYLINFYVKYLPGNIFTNQIVNSVSESVAHGLSMVVLAMLSIKKGYLCSFFVCAFSALLVIGSESSGMDWLVPVCVLGVKASISIAFCFLYFSTVNYFPSAYLGFVMGFSNVAGRMSTIAAPMFAEQKDPIPMVSCIVLSVLSLACSLQLEQPEALRKAQRPGTEERGKELVELANM</sequence>
<proteinExistence type="predicted"/>
<evidence type="ECO:0000256" key="1">
    <source>
        <dbReference type="SAM" id="Phobius"/>
    </source>
</evidence>
<keyword evidence="1" id="KW-0472">Membrane</keyword>
<organism evidence="2">
    <name type="scientific">Strombidium rassoulzadegani</name>
    <dbReference type="NCBI Taxonomy" id="1082188"/>
    <lineage>
        <taxon>Eukaryota</taxon>
        <taxon>Sar</taxon>
        <taxon>Alveolata</taxon>
        <taxon>Ciliophora</taxon>
        <taxon>Intramacronucleata</taxon>
        <taxon>Spirotrichea</taxon>
        <taxon>Oligotrichia</taxon>
        <taxon>Strombidiidae</taxon>
        <taxon>Strombidium</taxon>
    </lineage>
</organism>
<dbReference type="AlphaFoldDB" id="A0A7S3CJF9"/>
<protein>
    <submittedName>
        <fullName evidence="2">Uncharacterized protein</fullName>
    </submittedName>
</protein>
<keyword evidence="1" id="KW-1133">Transmembrane helix</keyword>
<evidence type="ECO:0000313" key="2">
    <source>
        <dbReference type="EMBL" id="CAE0230038.1"/>
    </source>
</evidence>
<accession>A0A7S3CJF9</accession>